<dbReference type="InterPro" id="IPR027417">
    <property type="entry name" value="P-loop_NTPase"/>
</dbReference>
<sequence>MAEKGSVFQKGGGGTNFEQSIQTAFITGLVITGSAPCLPANEIIEVGFQNTSRGYETDDLLVIAKSGLGEHRLLMQIKHDVSFTENNDTFKEVLQAFWKDYNNTTIFDKTKDKLIIVKGGLTKDERNHFKSIFNWANSHATEVDFINEVNRIKGKKERLDTIHTILKEANGNVALTDKEIWEFTKCMDVLEYDLLQSGSVDQAYFLNLIRLAKSRVSALNEKEIWDGLSAIAATFNKDGGNITTATIRQMDIYKNFSAENLIPYFNAIEKLKSDSSAIVNPLKDTIGEVHLERSDITDNIVQSISTFPITIVTGKPGVGKSAQVKDLLQNVFTTSGVFVFRADQFNQPHIANVFSNQGVDISIRDIFSCISLLPDKILYLDSFEKLLEADPECAFKQLMGILAEYPDIKLVVSSRKYAIDLIIQKFGLSREKIGVVEIPLLTDEEFEIVFQKYPQLNSVLGNVKIRPLLQSPKYLDFAVKALHKSGDDYANIELADFKKRLWNILVVDEANEINGLPIKRENAFMEIAIKRAKEMKLFTQPATADAEATALLVKDEMLVQEPLNRRYTPAHDILEDWALIKHISSVYEDAANVDDFFSKIGKEPAIRRAFRLWIEELLAENGTKVVTLVRDVLSSKSLERYWTDEILTAIFRSQVSEAFFIGFEKDLLAGNAKLLIRCLHIIKTCCKENNDKVNLLLPVGSGWREILMFIGKHIDQLAANRFNIISYLSDWHLRLMFQFKDIDQYELASAKKLVLHYISEIESGLEFWQKREMEGRKKDLIAILFDLASIAKDEIKKLVEQAFANEESNSRQGRSLDKAVIKKCLSGLGNQELIKELPELIVESAWKEWKLRPIEPPPPGSISAMIGDDSLNSDKCWGIEDKHEFFPSGIYKTPLFNLLQYHPLKGLEFLVQFINYSVEFYVKAKCQYKHQLEEVEFELPDGTMKKLWGAGELWVAYRGISVTHYLLESLLMSFEKFLLGMAARKTETSRANLKFIYQYIYSNTNNVAPLGVLASVAIAYPTEVDESILPLLKVRAFYEWDLNRALQEHAAMAPSDQKIPFAQEERWKANQLPHRKKFRRGLRDFILDYQFNIRKLNNEIYQVFDQLKTDIQENDIVWKKTITEIDIRNHKLGEYDEKIGGFPIAPEYDKDVQEFMDSGKEEFESDNKAMNYSSQLQKAFDGKEHISYPDWQACQKEYESNENLNILFDRPVTLAIIGLRDIARQLSEEEKMWCINKIRGTAAIIIQDTTSRNFGLNMSYNLREKELALSSFHLPLNFLESEEDRRKVLLIMVHMVIAPFSEHEVGEITKYIRGVFSNHHPKDAKTIWFSVVQYAAYRKANPYFHIGHDDNSLQLAKEKEHQYIEAQIKKDNAVLDLSTVTLDSHSGYLLTRALLIIPCATDDVLLREFIRHFVLLLVEDQKLEEDYSYRSRKEGKQIGFQEVLEIKFYLAELLIVAAPSFSKRILDIILDECDRTIADADTYRHQDDLFEFAADVLKFSVAKLDDIVANNPDDTIKNLAIKHFWDVWEHLSGKIKKSGTGYFAKQLLLDTGWKEQAADWQPLHGKKEIYHQMISDFGASNAQSILNVFSTIGEKTFLPEGLSWLVELIKKESLQLIALMSIDAERLVKRLFYNHISEIKKSKRLIDDFVWLLDKMIELGSSEAYLFRENVITFKSVT</sequence>
<comment type="caution">
    <text evidence="1">The sequence shown here is derived from an EMBL/GenBank/DDBJ whole genome shotgun (WGS) entry which is preliminary data.</text>
</comment>
<dbReference type="SUPFAM" id="SSF52540">
    <property type="entry name" value="P-loop containing nucleoside triphosphate hydrolases"/>
    <property type="match status" value="1"/>
</dbReference>
<evidence type="ECO:0008006" key="3">
    <source>
        <dbReference type="Google" id="ProtNLM"/>
    </source>
</evidence>
<proteinExistence type="predicted"/>
<evidence type="ECO:0000313" key="2">
    <source>
        <dbReference type="Proteomes" id="UP001226434"/>
    </source>
</evidence>
<protein>
    <recommendedName>
        <fullName evidence="3">ATP-binding protein</fullName>
    </recommendedName>
</protein>
<organism evidence="1 2">
    <name type="scientific">Pinibacter soli</name>
    <dbReference type="NCBI Taxonomy" id="3044211"/>
    <lineage>
        <taxon>Bacteria</taxon>
        <taxon>Pseudomonadati</taxon>
        <taxon>Bacteroidota</taxon>
        <taxon>Chitinophagia</taxon>
        <taxon>Chitinophagales</taxon>
        <taxon>Chitinophagaceae</taxon>
        <taxon>Pinibacter</taxon>
    </lineage>
</organism>
<dbReference type="EMBL" id="JASBRG010000007">
    <property type="protein sequence ID" value="MDI3321416.1"/>
    <property type="molecule type" value="Genomic_DNA"/>
</dbReference>
<dbReference type="Proteomes" id="UP001226434">
    <property type="component" value="Unassembled WGS sequence"/>
</dbReference>
<keyword evidence="2" id="KW-1185">Reference proteome</keyword>
<evidence type="ECO:0000313" key="1">
    <source>
        <dbReference type="EMBL" id="MDI3321416.1"/>
    </source>
</evidence>
<reference evidence="1 2" key="1">
    <citation type="submission" date="2023-05" db="EMBL/GenBank/DDBJ databases">
        <title>Genome sequence of Pinibacter sp. MAH-24.</title>
        <authorList>
            <person name="Huq M.A."/>
        </authorList>
    </citation>
    <scope>NUCLEOTIDE SEQUENCE [LARGE SCALE GENOMIC DNA]</scope>
    <source>
        <strain evidence="1 2">MAH-24</strain>
    </source>
</reference>
<accession>A0ABT6RFR3</accession>
<name>A0ABT6RFR3_9BACT</name>
<dbReference type="RefSeq" id="WP_282335526.1">
    <property type="nucleotide sequence ID" value="NZ_JASBRG010000007.1"/>
</dbReference>
<gene>
    <name evidence="1" type="ORF">QJ048_16595</name>
</gene>